<evidence type="ECO:0000256" key="2">
    <source>
        <dbReference type="ARBA" id="ARBA00022692"/>
    </source>
</evidence>
<dbReference type="InterPro" id="IPR000595">
    <property type="entry name" value="cNMP-bd_dom"/>
</dbReference>
<keyword evidence="3 5" id="KW-1133">Transmembrane helix</keyword>
<dbReference type="InterPro" id="IPR014710">
    <property type="entry name" value="RmlC-like_jellyroll"/>
</dbReference>
<evidence type="ECO:0000256" key="1">
    <source>
        <dbReference type="ARBA" id="ARBA00004141"/>
    </source>
</evidence>
<dbReference type="InterPro" id="IPR036513">
    <property type="entry name" value="STAS_dom_sf"/>
</dbReference>
<feature type="transmembrane region" description="Helical" evidence="5">
    <location>
        <begin position="383"/>
        <end position="402"/>
    </location>
</feature>
<dbReference type="CDD" id="cd07042">
    <property type="entry name" value="STAS_SulP_like_sulfate_transporter"/>
    <property type="match status" value="1"/>
</dbReference>
<dbReference type="SUPFAM" id="SSF52091">
    <property type="entry name" value="SpoIIaa-like"/>
    <property type="match status" value="1"/>
</dbReference>
<dbReference type="CDD" id="cd00038">
    <property type="entry name" value="CAP_ED"/>
    <property type="match status" value="1"/>
</dbReference>
<proteinExistence type="predicted"/>
<keyword evidence="9" id="KW-1185">Reference proteome</keyword>
<dbReference type="EMBL" id="QKVK01000017">
    <property type="protein sequence ID" value="PZF75093.1"/>
    <property type="molecule type" value="Genomic_DNA"/>
</dbReference>
<dbReference type="Pfam" id="PF01740">
    <property type="entry name" value="STAS"/>
    <property type="match status" value="1"/>
</dbReference>
<evidence type="ECO:0000313" key="8">
    <source>
        <dbReference type="EMBL" id="PZF75093.1"/>
    </source>
</evidence>
<feature type="domain" description="STAS" evidence="7">
    <location>
        <begin position="484"/>
        <end position="587"/>
    </location>
</feature>
<keyword evidence="2 5" id="KW-0812">Transmembrane</keyword>
<dbReference type="InterPro" id="IPR052706">
    <property type="entry name" value="Membrane-Transporter-like"/>
</dbReference>
<evidence type="ECO:0000256" key="3">
    <source>
        <dbReference type="ARBA" id="ARBA00022989"/>
    </source>
</evidence>
<feature type="transmembrane region" description="Helical" evidence="5">
    <location>
        <begin position="156"/>
        <end position="178"/>
    </location>
</feature>
<organism evidence="8 9">
    <name type="scientific">Aestuariivirga litoralis</name>
    <dbReference type="NCBI Taxonomy" id="2650924"/>
    <lineage>
        <taxon>Bacteria</taxon>
        <taxon>Pseudomonadati</taxon>
        <taxon>Pseudomonadota</taxon>
        <taxon>Alphaproteobacteria</taxon>
        <taxon>Hyphomicrobiales</taxon>
        <taxon>Aestuariivirgaceae</taxon>
        <taxon>Aestuariivirga</taxon>
    </lineage>
</organism>
<sequence>MGLGMGADMGANPAPSGEAGGIGVNPGQSEGVVPVVVAGIVAGLDGIGFAVAVASLLFTGALAGGLSMGAGAALLCTIIMSALAGWRSSLPVTVSHVQDMGVAVLSVTLGATVATLAAPPDIRIATAFTIIALSTLAAGLLMWLTGRFRAGLVVKFFPLEVLAGFMAGTGWLLLTGGLAMTAGLEPGSALLLGLTDPAVLKLALPALGFGVLLYLCMARFSHPLMLLGLLLGAVALFYLWLLANGRSVAEAAAAGYLPQIDSGASLALPFPGMLWQTDWGTVAGALPGILTAAVLCLFAALMNTSALDMAAGGEVDIDREMRLTGGSNLLVACAGGPPGYPGLAISVLAQKLGVRRRGLGLVTALVVLGGFLFSREIVAHVPLFVNAGLIIYFGLDLLHDWLVSTYRRFSLREWSVVVLIVLVVAFSGFLQAIGAGFLVATVLFAWSYAHVPVIRNTATLATLPSSIERSPEDMAFIAARGAAIKIIQLQGFLFFGTAERLMAPLREAMAQRGSGTDAVVLDLSHVTSLDSASAAALMRLVAAAGRARLDLLLCGIQPSVQQTLERAGMEHRMIRHFNSLDQALEHVERKILAERAHRDEAASQLFLRHGAAIGEEAFARLLVRFTPEDIRAGDPILRAGEWADRLYFLERGRAVVMLPRQDGGRRRLRTMEAGALLGDVAFALDLPRTADVMAEDDCRVLSITAAEIRAMERDDPVLGVALQRIISRALAEKVIAANRLTDHMRS</sequence>
<dbReference type="AlphaFoldDB" id="A0A2W2C4M0"/>
<dbReference type="PANTHER" id="PTHR43310">
    <property type="entry name" value="SULFATE TRANSPORTER YBAR-RELATED"/>
    <property type="match status" value="1"/>
</dbReference>
<comment type="subcellular location">
    <subcellularLocation>
        <location evidence="1">Membrane</location>
        <topology evidence="1">Multi-pass membrane protein</topology>
    </subcellularLocation>
</comment>
<gene>
    <name evidence="8" type="ORF">DK847_20100</name>
</gene>
<dbReference type="SUPFAM" id="SSF51206">
    <property type="entry name" value="cAMP-binding domain-like"/>
    <property type="match status" value="1"/>
</dbReference>
<feature type="transmembrane region" description="Helical" evidence="5">
    <location>
        <begin position="358"/>
        <end position="377"/>
    </location>
</feature>
<accession>A0A2W2C4M0</accession>
<name>A0A2W2C4M0_9HYPH</name>
<feature type="transmembrane region" description="Helical" evidence="5">
    <location>
        <begin position="414"/>
        <end position="446"/>
    </location>
</feature>
<dbReference type="PANTHER" id="PTHR43310:SF2">
    <property type="entry name" value="SLC26A_SULP TRANSPORTER DOMAIN-CONTAINING PROTEIN"/>
    <property type="match status" value="1"/>
</dbReference>
<dbReference type="Gene3D" id="2.60.120.10">
    <property type="entry name" value="Jelly Rolls"/>
    <property type="match status" value="1"/>
</dbReference>
<dbReference type="PROSITE" id="PS50801">
    <property type="entry name" value="STAS"/>
    <property type="match status" value="1"/>
</dbReference>
<reference evidence="9" key="1">
    <citation type="submission" date="2018-06" db="EMBL/GenBank/DDBJ databases">
        <title>Aestuariibacter litoralis strain KCTC 52945T.</title>
        <authorList>
            <person name="Li X."/>
            <person name="Salam N."/>
            <person name="Li J.-L."/>
            <person name="Chen Y.-M."/>
            <person name="Yang Z.-W."/>
            <person name="Zhang L.-Y."/>
            <person name="Han M.-X."/>
            <person name="Xiao M."/>
            <person name="Li W.-J."/>
        </authorList>
    </citation>
    <scope>NUCLEOTIDE SEQUENCE [LARGE SCALE GENOMIC DNA]</scope>
    <source>
        <strain evidence="9">KCTC 52945</strain>
    </source>
</reference>
<dbReference type="InterPro" id="IPR018490">
    <property type="entry name" value="cNMP-bd_dom_sf"/>
</dbReference>
<dbReference type="InterPro" id="IPR002645">
    <property type="entry name" value="STAS_dom"/>
</dbReference>
<dbReference type="Pfam" id="PF00916">
    <property type="entry name" value="Sulfate_transp"/>
    <property type="match status" value="1"/>
</dbReference>
<feature type="domain" description="Cyclic nucleotide-binding" evidence="6">
    <location>
        <begin position="613"/>
        <end position="703"/>
    </location>
</feature>
<dbReference type="PROSITE" id="PS50042">
    <property type="entry name" value="CNMP_BINDING_3"/>
    <property type="match status" value="1"/>
</dbReference>
<feature type="transmembrane region" description="Helical" evidence="5">
    <location>
        <begin position="124"/>
        <end position="144"/>
    </location>
</feature>
<dbReference type="Gene3D" id="3.30.750.24">
    <property type="entry name" value="STAS domain"/>
    <property type="match status" value="1"/>
</dbReference>
<dbReference type="Proteomes" id="UP000248795">
    <property type="component" value="Unassembled WGS sequence"/>
</dbReference>
<protein>
    <submittedName>
        <fullName evidence="8">Uncharacterized protein</fullName>
    </submittedName>
</protein>
<dbReference type="Pfam" id="PF00027">
    <property type="entry name" value="cNMP_binding"/>
    <property type="match status" value="1"/>
</dbReference>
<evidence type="ECO:0000256" key="4">
    <source>
        <dbReference type="ARBA" id="ARBA00023136"/>
    </source>
</evidence>
<feature type="transmembrane region" description="Helical" evidence="5">
    <location>
        <begin position="279"/>
        <end position="301"/>
    </location>
</feature>
<evidence type="ECO:0000313" key="9">
    <source>
        <dbReference type="Proteomes" id="UP000248795"/>
    </source>
</evidence>
<dbReference type="InterPro" id="IPR011547">
    <property type="entry name" value="SLC26A/SulP_dom"/>
</dbReference>
<feature type="transmembrane region" description="Helical" evidence="5">
    <location>
        <begin position="32"/>
        <end position="58"/>
    </location>
</feature>
<feature type="transmembrane region" description="Helical" evidence="5">
    <location>
        <begin position="64"/>
        <end position="85"/>
    </location>
</feature>
<dbReference type="GO" id="GO:0016020">
    <property type="term" value="C:membrane"/>
    <property type="evidence" value="ECO:0007669"/>
    <property type="project" value="UniProtKB-SubCell"/>
</dbReference>
<feature type="transmembrane region" description="Helical" evidence="5">
    <location>
        <begin position="224"/>
        <end position="243"/>
    </location>
</feature>
<keyword evidence="4 5" id="KW-0472">Membrane</keyword>
<evidence type="ECO:0000259" key="6">
    <source>
        <dbReference type="PROSITE" id="PS50042"/>
    </source>
</evidence>
<evidence type="ECO:0000259" key="7">
    <source>
        <dbReference type="PROSITE" id="PS50801"/>
    </source>
</evidence>
<comment type="caution">
    <text evidence="8">The sequence shown here is derived from an EMBL/GenBank/DDBJ whole genome shotgun (WGS) entry which is preliminary data.</text>
</comment>
<evidence type="ECO:0000256" key="5">
    <source>
        <dbReference type="SAM" id="Phobius"/>
    </source>
</evidence>
<dbReference type="SMART" id="SM00100">
    <property type="entry name" value="cNMP"/>
    <property type="match status" value="1"/>
</dbReference>
<feature type="transmembrane region" description="Helical" evidence="5">
    <location>
        <begin position="198"/>
        <end position="217"/>
    </location>
</feature>